<dbReference type="RefSeq" id="WP_344292607.1">
    <property type="nucleotide sequence ID" value="NZ_BAAANJ010000001.1"/>
</dbReference>
<name>A0ABP4Y5H9_9MICO</name>
<dbReference type="Proteomes" id="UP001500002">
    <property type="component" value="Unassembled WGS sequence"/>
</dbReference>
<feature type="transmembrane region" description="Helical" evidence="1">
    <location>
        <begin position="63"/>
        <end position="86"/>
    </location>
</feature>
<accession>A0ABP4Y5H9</accession>
<comment type="caution">
    <text evidence="2">The sequence shown here is derived from an EMBL/GenBank/DDBJ whole genome shotgun (WGS) entry which is preliminary data.</text>
</comment>
<dbReference type="Pfam" id="PF19853">
    <property type="entry name" value="DUF6328"/>
    <property type="match status" value="1"/>
</dbReference>
<dbReference type="InterPro" id="IPR046291">
    <property type="entry name" value="DUF6328"/>
</dbReference>
<dbReference type="EMBL" id="BAAANJ010000001">
    <property type="protein sequence ID" value="GAA1798409.1"/>
    <property type="molecule type" value="Genomic_DNA"/>
</dbReference>
<gene>
    <name evidence="2" type="ORF">GCM10009749_02550</name>
</gene>
<keyword evidence="3" id="KW-1185">Reference proteome</keyword>
<evidence type="ECO:0000313" key="2">
    <source>
        <dbReference type="EMBL" id="GAA1798409.1"/>
    </source>
</evidence>
<sequence>MATDPGVDQPAGRDETPLERLDRNWNDILQELRSVQTGTQIITGFLLATAFQPTFHDLDGYQLAFYLVLVALSSAATLLGLGPVILHRRLFGQAKKDRLVRTGNRLLLIDLVVVSLLAAGVAGFIFDVTLGRTAGFIGLAVAIAAAALLWAVVPRLPASD</sequence>
<evidence type="ECO:0000313" key="3">
    <source>
        <dbReference type="Proteomes" id="UP001500002"/>
    </source>
</evidence>
<keyword evidence="1" id="KW-0472">Membrane</keyword>
<organism evidence="2 3">
    <name type="scientific">Agromyces neolithicus</name>
    <dbReference type="NCBI Taxonomy" id="269420"/>
    <lineage>
        <taxon>Bacteria</taxon>
        <taxon>Bacillati</taxon>
        <taxon>Actinomycetota</taxon>
        <taxon>Actinomycetes</taxon>
        <taxon>Micrococcales</taxon>
        <taxon>Microbacteriaceae</taxon>
        <taxon>Agromyces</taxon>
    </lineage>
</organism>
<reference evidence="3" key="1">
    <citation type="journal article" date="2019" name="Int. J. Syst. Evol. Microbiol.">
        <title>The Global Catalogue of Microorganisms (GCM) 10K type strain sequencing project: providing services to taxonomists for standard genome sequencing and annotation.</title>
        <authorList>
            <consortium name="The Broad Institute Genomics Platform"/>
            <consortium name="The Broad Institute Genome Sequencing Center for Infectious Disease"/>
            <person name="Wu L."/>
            <person name="Ma J."/>
        </authorList>
    </citation>
    <scope>NUCLEOTIDE SEQUENCE [LARGE SCALE GENOMIC DNA]</scope>
    <source>
        <strain evidence="3">JCM 14322</strain>
    </source>
</reference>
<protein>
    <submittedName>
        <fullName evidence="2">DUF6328 family protein</fullName>
    </submittedName>
</protein>
<feature type="transmembrane region" description="Helical" evidence="1">
    <location>
        <begin position="132"/>
        <end position="153"/>
    </location>
</feature>
<keyword evidence="1" id="KW-0812">Transmembrane</keyword>
<evidence type="ECO:0000256" key="1">
    <source>
        <dbReference type="SAM" id="Phobius"/>
    </source>
</evidence>
<keyword evidence="1" id="KW-1133">Transmembrane helix</keyword>
<proteinExistence type="predicted"/>
<feature type="transmembrane region" description="Helical" evidence="1">
    <location>
        <begin position="106"/>
        <end position="126"/>
    </location>
</feature>